<dbReference type="PANTHER" id="PTHR32552:SF68">
    <property type="entry name" value="FERRICHROME OUTER MEMBRANE TRANSPORTER_PHAGE RECEPTOR"/>
    <property type="match status" value="1"/>
</dbReference>
<evidence type="ECO:0000256" key="8">
    <source>
        <dbReference type="ARBA" id="ARBA00023065"/>
    </source>
</evidence>
<evidence type="ECO:0000313" key="13">
    <source>
        <dbReference type="Proteomes" id="UP000033202"/>
    </source>
</evidence>
<feature type="chain" id="PRO_5002429377" evidence="11">
    <location>
        <begin position="25"/>
        <end position="642"/>
    </location>
</feature>
<protein>
    <submittedName>
        <fullName evidence="12">Putative TonB-dependent receptor</fullName>
    </submittedName>
</protein>
<dbReference type="EMBL" id="BBWU01000015">
    <property type="protein sequence ID" value="GAO38423.1"/>
    <property type="molecule type" value="Genomic_DNA"/>
</dbReference>
<evidence type="ECO:0000256" key="10">
    <source>
        <dbReference type="ARBA" id="ARBA00023237"/>
    </source>
</evidence>
<keyword evidence="9" id="KW-0472">Membrane</keyword>
<proteinExistence type="predicted"/>
<dbReference type="GO" id="GO:0009279">
    <property type="term" value="C:cell outer membrane"/>
    <property type="evidence" value="ECO:0007669"/>
    <property type="project" value="UniProtKB-SubCell"/>
</dbReference>
<keyword evidence="8" id="KW-0406">Ion transport</keyword>
<comment type="subcellular location">
    <subcellularLocation>
        <location evidence="1">Cell outer membrane</location>
        <topology evidence="1">Multi-pass membrane protein</topology>
    </subcellularLocation>
</comment>
<evidence type="ECO:0000256" key="6">
    <source>
        <dbReference type="ARBA" id="ARBA00022729"/>
    </source>
</evidence>
<comment type="caution">
    <text evidence="12">The sequence shown here is derived from an EMBL/GenBank/DDBJ whole genome shotgun (WGS) entry which is preliminary data.</text>
</comment>
<evidence type="ECO:0000256" key="9">
    <source>
        <dbReference type="ARBA" id="ARBA00023136"/>
    </source>
</evidence>
<keyword evidence="13" id="KW-1185">Reference proteome</keyword>
<dbReference type="SUPFAM" id="SSF56935">
    <property type="entry name" value="Porins"/>
    <property type="match status" value="1"/>
</dbReference>
<evidence type="ECO:0000256" key="7">
    <source>
        <dbReference type="ARBA" id="ARBA00023004"/>
    </source>
</evidence>
<dbReference type="Gene3D" id="2.40.170.20">
    <property type="entry name" value="TonB-dependent receptor, beta-barrel domain"/>
    <property type="match status" value="1"/>
</dbReference>
<keyword evidence="2" id="KW-0813">Transport</keyword>
<name>A0A0E9MLQ7_9SPHN</name>
<evidence type="ECO:0000256" key="2">
    <source>
        <dbReference type="ARBA" id="ARBA00022448"/>
    </source>
</evidence>
<evidence type="ECO:0000256" key="5">
    <source>
        <dbReference type="ARBA" id="ARBA00022692"/>
    </source>
</evidence>
<evidence type="ECO:0000256" key="4">
    <source>
        <dbReference type="ARBA" id="ARBA00022496"/>
    </source>
</evidence>
<dbReference type="InterPro" id="IPR039426">
    <property type="entry name" value="TonB-dep_rcpt-like"/>
</dbReference>
<feature type="signal peptide" evidence="11">
    <location>
        <begin position="1"/>
        <end position="24"/>
    </location>
</feature>
<evidence type="ECO:0000256" key="1">
    <source>
        <dbReference type="ARBA" id="ARBA00004571"/>
    </source>
</evidence>
<dbReference type="GO" id="GO:0015344">
    <property type="term" value="F:siderophore uptake transmembrane transporter activity"/>
    <property type="evidence" value="ECO:0007669"/>
    <property type="project" value="TreeGrafter"/>
</dbReference>
<sequence>MARFVAVPLVASALVLAFPPGALRAQSRTGDNAVTQAQDAFGYSVGRESLGIYDAGNVRGFSPTDAGNLRIDGLYFAPVVGLSGLVVDSQSIKVGLSAQGYPFAAPSGIVDQRLRRPADRPGASVLLNTDSYGSAGVELNGSLPVLSSLSLGVGLNGGRTHFADGTSNYYHSEALIGRWHPSPGIEVLPFWSAFTDIDDESSIVYIPAGQFLPPEPRPGHYPGPRWNGINRTHFNFGVLASASLSPDWLLQVGLFRSLRHLRNGYTYLIADIGRDGTGRRTIFADPPVNKSGNSGEVRLTHTIAEGKRLHTAHFSVRGRTAERDYGGADEIDIGTSSIYQDIDTPRPQFRFGALSHDRLRQWIYGIAYDGRWKGVGELSFGLSKSVYRKSSVTPDQRIVSRWSPLLYNGTLTLLPFHGVAVYGGYSRGFEESGSPPANATNRNEALPAIITRQTDAGVRVDVTSRVKAVAGVFELSRPYFGFDETGNYVPIGTTRNRGMEFSLSGNLTDRLRIVAGGVLLDAKVQVPRDAASRIGRHPVGIPAHIFNLDANWDVAAVRGLSFDAALSQRGRTPATTDNAVDVPPRTQLDLGGRYAFSIGGNRATARLQIGNLFDARGFGVAGPGAYYPNSARSASAYLTIDL</sequence>
<evidence type="ECO:0000256" key="3">
    <source>
        <dbReference type="ARBA" id="ARBA00022452"/>
    </source>
</evidence>
<organism evidence="12 13">
    <name type="scientific">Sphingomonas changbaiensis NBRC 104936</name>
    <dbReference type="NCBI Taxonomy" id="1219043"/>
    <lineage>
        <taxon>Bacteria</taxon>
        <taxon>Pseudomonadati</taxon>
        <taxon>Pseudomonadota</taxon>
        <taxon>Alphaproteobacteria</taxon>
        <taxon>Sphingomonadales</taxon>
        <taxon>Sphingomonadaceae</taxon>
        <taxon>Sphingomonas</taxon>
    </lineage>
</organism>
<evidence type="ECO:0000313" key="12">
    <source>
        <dbReference type="EMBL" id="GAO38423.1"/>
    </source>
</evidence>
<keyword evidence="4" id="KW-0410">Iron transport</keyword>
<dbReference type="OrthoDB" id="9760333at2"/>
<evidence type="ECO:0000256" key="11">
    <source>
        <dbReference type="SAM" id="SignalP"/>
    </source>
</evidence>
<keyword evidence="3" id="KW-1134">Transmembrane beta strand</keyword>
<dbReference type="AlphaFoldDB" id="A0A0E9MLQ7"/>
<keyword evidence="5" id="KW-0812">Transmembrane</keyword>
<reference evidence="12 13" key="1">
    <citation type="submission" date="2015-04" db="EMBL/GenBank/DDBJ databases">
        <title>Whole genome shotgun sequence of Sphingomonas changbaiensis NBRC 104936.</title>
        <authorList>
            <person name="Katano-Makiyama Y."/>
            <person name="Hosoyama A."/>
            <person name="Hashimoto M."/>
            <person name="Noguchi M."/>
            <person name="Tsuchikane K."/>
            <person name="Ohji S."/>
            <person name="Yamazoe A."/>
            <person name="Ichikawa N."/>
            <person name="Kimura A."/>
            <person name="Fujita N."/>
        </authorList>
    </citation>
    <scope>NUCLEOTIDE SEQUENCE [LARGE SCALE GENOMIC DNA]</scope>
    <source>
        <strain evidence="12 13">NBRC 104936</strain>
    </source>
</reference>
<accession>A0A0E9MLQ7</accession>
<keyword evidence="7" id="KW-0408">Iron</keyword>
<dbReference type="RefSeq" id="WP_052733739.1">
    <property type="nucleotide sequence ID" value="NZ_BBWU01000015.1"/>
</dbReference>
<keyword evidence="6 11" id="KW-0732">Signal</keyword>
<keyword evidence="12" id="KW-0675">Receptor</keyword>
<dbReference type="InterPro" id="IPR036942">
    <property type="entry name" value="Beta-barrel_TonB_sf"/>
</dbReference>
<gene>
    <name evidence="12" type="ORF">SCH01S_15_00480</name>
</gene>
<keyword evidence="10" id="KW-0998">Cell outer membrane</keyword>
<dbReference type="Proteomes" id="UP000033202">
    <property type="component" value="Unassembled WGS sequence"/>
</dbReference>
<dbReference type="PANTHER" id="PTHR32552">
    <property type="entry name" value="FERRICHROME IRON RECEPTOR-RELATED"/>
    <property type="match status" value="1"/>
</dbReference>
<dbReference type="STRING" id="1219043.SCH01S_15_00480"/>